<dbReference type="OrthoDB" id="6134459at2759"/>
<evidence type="ECO:0000313" key="7">
    <source>
        <dbReference type="Proteomes" id="UP000008820"/>
    </source>
</evidence>
<protein>
    <recommendedName>
        <fullName evidence="5">G-protein coupled receptors family 2 profile 2 domain-containing protein</fullName>
    </recommendedName>
</protein>
<dbReference type="VEuPathDB" id="VectorBase:AAEL010981"/>
<name>A0A1S4FRU1_AEDAE</name>
<accession>A0A1S4FRU1</accession>
<dbReference type="PANTHER" id="PTHR47154">
    <property type="entry name" value="G-PROTEIN COUPLED RECEPTOR MTH-RELATED"/>
    <property type="match status" value="1"/>
</dbReference>
<sequence>MAPSTIIEDDWNLTCFELQQEDLKEYDYNIWFILGCFIGIVLMSITLVTYMIIPNFRNVRGYKICFLLFGMIAIYCAHLAMNLRTTLIPCQAQGYFYAYAVVFSVFWLNVLCFDCFALFRSSEANSVEKNRFAYTCLYGWGGPAALALFSFYMERATTVDPNYKPNFSTWACFYHSNKTAEFLYYFLPLLVLMISGLLFLIVGALRARTLRQVPRNVVRFDRSIDHKRFSFTSRLFMAVTIACVLDISSWVGHGVHWIYWLSSVYVYILAIVIFLLCMCNSEVKQWFVKKCC</sequence>
<dbReference type="EnsemblMetazoa" id="AAEL010981-RA">
    <property type="protein sequence ID" value="AAEL010981-PA"/>
    <property type="gene ID" value="AAEL010981"/>
</dbReference>
<evidence type="ECO:0000256" key="3">
    <source>
        <dbReference type="ARBA" id="ARBA00022989"/>
    </source>
</evidence>
<proteinExistence type="predicted"/>
<reference evidence="6" key="2">
    <citation type="submission" date="2020-05" db="UniProtKB">
        <authorList>
            <consortium name="EnsemblMetazoa"/>
        </authorList>
    </citation>
    <scope>IDENTIFICATION</scope>
    <source>
        <strain evidence="6">LVP_AGWG</strain>
    </source>
</reference>
<dbReference type="InParanoid" id="A0A1S4FRU1"/>
<dbReference type="GO" id="GO:0008528">
    <property type="term" value="F:G protein-coupled peptide receptor activity"/>
    <property type="evidence" value="ECO:0007669"/>
    <property type="project" value="TreeGrafter"/>
</dbReference>
<dbReference type="PROSITE" id="PS50261">
    <property type="entry name" value="G_PROTEIN_RECEP_F2_4"/>
    <property type="match status" value="1"/>
</dbReference>
<keyword evidence="3" id="KW-1133">Transmembrane helix</keyword>
<dbReference type="Gene3D" id="1.20.1070.10">
    <property type="entry name" value="Rhodopsin 7-helix transmembrane proteins"/>
    <property type="match status" value="1"/>
</dbReference>
<keyword evidence="7" id="KW-1185">Reference proteome</keyword>
<evidence type="ECO:0000313" key="6">
    <source>
        <dbReference type="EnsemblMetazoa" id="AAEL010981-PA"/>
    </source>
</evidence>
<reference evidence="6 7" key="1">
    <citation type="submission" date="2017-06" db="EMBL/GenBank/DDBJ databases">
        <title>Aedes aegypti genome working group (AGWG) sequencing and assembly.</title>
        <authorList>
            <consortium name="Aedes aegypti Genome Working Group (AGWG)"/>
            <person name="Matthews B.J."/>
        </authorList>
    </citation>
    <scope>NUCLEOTIDE SEQUENCE [LARGE SCALE GENOMIC DNA]</scope>
    <source>
        <strain evidence="6 7">LVP_AGWG</strain>
    </source>
</reference>
<dbReference type="InterPro" id="IPR051384">
    <property type="entry name" value="Mth_GPCR"/>
</dbReference>
<gene>
    <name evidence="6" type="primary">5574215</name>
</gene>
<feature type="domain" description="G-protein coupled receptors family 2 profile 2" evidence="5">
    <location>
        <begin position="28"/>
        <end position="203"/>
    </location>
</feature>
<dbReference type="AlphaFoldDB" id="A0A1S4FRU1"/>
<keyword evidence="4" id="KW-0472">Membrane</keyword>
<evidence type="ECO:0000256" key="1">
    <source>
        <dbReference type="ARBA" id="ARBA00004141"/>
    </source>
</evidence>
<dbReference type="Proteomes" id="UP000008820">
    <property type="component" value="Chromosome 2"/>
</dbReference>
<evidence type="ECO:0000256" key="4">
    <source>
        <dbReference type="ARBA" id="ARBA00023136"/>
    </source>
</evidence>
<evidence type="ECO:0000256" key="2">
    <source>
        <dbReference type="ARBA" id="ARBA00022692"/>
    </source>
</evidence>
<dbReference type="InterPro" id="IPR017981">
    <property type="entry name" value="GPCR_2-like_7TM"/>
</dbReference>
<dbReference type="GO" id="GO:0007166">
    <property type="term" value="P:cell surface receptor signaling pathway"/>
    <property type="evidence" value="ECO:0007669"/>
    <property type="project" value="InterPro"/>
</dbReference>
<dbReference type="GO" id="GO:0005886">
    <property type="term" value="C:plasma membrane"/>
    <property type="evidence" value="ECO:0007669"/>
    <property type="project" value="TreeGrafter"/>
</dbReference>
<keyword evidence="2" id="KW-0812">Transmembrane</keyword>
<comment type="subcellular location">
    <subcellularLocation>
        <location evidence="1">Membrane</location>
        <topology evidence="1">Multi-pass membrane protein</topology>
    </subcellularLocation>
</comment>
<organism evidence="6 7">
    <name type="scientific">Aedes aegypti</name>
    <name type="common">Yellowfever mosquito</name>
    <name type="synonym">Culex aegypti</name>
    <dbReference type="NCBI Taxonomy" id="7159"/>
    <lineage>
        <taxon>Eukaryota</taxon>
        <taxon>Metazoa</taxon>
        <taxon>Ecdysozoa</taxon>
        <taxon>Arthropoda</taxon>
        <taxon>Hexapoda</taxon>
        <taxon>Insecta</taxon>
        <taxon>Pterygota</taxon>
        <taxon>Neoptera</taxon>
        <taxon>Endopterygota</taxon>
        <taxon>Diptera</taxon>
        <taxon>Nematocera</taxon>
        <taxon>Culicoidea</taxon>
        <taxon>Culicidae</taxon>
        <taxon>Culicinae</taxon>
        <taxon>Aedini</taxon>
        <taxon>Aedes</taxon>
        <taxon>Stegomyia</taxon>
    </lineage>
</organism>
<evidence type="ECO:0000259" key="5">
    <source>
        <dbReference type="PROSITE" id="PS50261"/>
    </source>
</evidence>
<dbReference type="PANTHER" id="PTHR47154:SF2">
    <property type="entry name" value="G-PROTEIN COUPLED RECEPTOR MTH-RELATED"/>
    <property type="match status" value="1"/>
</dbReference>